<evidence type="ECO:0000313" key="3">
    <source>
        <dbReference type="Proteomes" id="UP001162162"/>
    </source>
</evidence>
<dbReference type="Proteomes" id="UP001162162">
    <property type="component" value="Unassembled WGS sequence"/>
</dbReference>
<accession>A0AAV8ZET0</accession>
<gene>
    <name evidence="2" type="ORF">NQ318_001301</name>
</gene>
<reference evidence="2" key="1">
    <citation type="journal article" date="2023" name="Insect Mol. Biol.">
        <title>Genome sequencing provides insights into the evolution of gene families encoding plant cell wall-degrading enzymes in longhorned beetles.</title>
        <authorList>
            <person name="Shin N.R."/>
            <person name="Okamura Y."/>
            <person name="Kirsch R."/>
            <person name="Pauchet Y."/>
        </authorList>
    </citation>
    <scope>NUCLEOTIDE SEQUENCE</scope>
    <source>
        <strain evidence="2">AMC_N1</strain>
    </source>
</reference>
<protein>
    <recommendedName>
        <fullName evidence="1">PiggyBac transposable element-derived protein domain-containing protein</fullName>
    </recommendedName>
</protein>
<dbReference type="PANTHER" id="PTHR47055:SF3">
    <property type="entry name" value="PHORBOL-ESTER_DAG-TYPE DOMAIN-CONTAINING PROTEIN"/>
    <property type="match status" value="1"/>
</dbReference>
<dbReference type="Pfam" id="PF13843">
    <property type="entry name" value="DDE_Tnp_1_7"/>
    <property type="match status" value="1"/>
</dbReference>
<dbReference type="EMBL" id="JAPWTK010000002">
    <property type="protein sequence ID" value="KAJ8962891.1"/>
    <property type="molecule type" value="Genomic_DNA"/>
</dbReference>
<dbReference type="AlphaFoldDB" id="A0AAV8ZET0"/>
<keyword evidence="3" id="KW-1185">Reference proteome</keyword>
<dbReference type="PANTHER" id="PTHR47055">
    <property type="entry name" value="DDE_TNP_1_7 DOMAIN-CONTAINING PROTEIN"/>
    <property type="match status" value="1"/>
</dbReference>
<name>A0AAV8ZET0_9CUCU</name>
<sequence>MSRINSDTINQGKYYDIDTQEPLVKEKQTNFVWASGDLQSGGKNCMPPDFSDFADSTPVEVFEMLWDDDIMKLLVDETRKYALFKNAPDPNITYEEIKCAVAILILSGYDVKPARRYYWDFKSDMETQLVKNSIHLADNNKPDEIDKAWKIRPLMDKLKNKF</sequence>
<proteinExistence type="predicted"/>
<dbReference type="GO" id="GO:0043565">
    <property type="term" value="F:sequence-specific DNA binding"/>
    <property type="evidence" value="ECO:0007669"/>
    <property type="project" value="TreeGrafter"/>
</dbReference>
<dbReference type="InterPro" id="IPR029526">
    <property type="entry name" value="PGBD"/>
</dbReference>
<evidence type="ECO:0000313" key="2">
    <source>
        <dbReference type="EMBL" id="KAJ8962891.1"/>
    </source>
</evidence>
<dbReference type="InterPro" id="IPR052638">
    <property type="entry name" value="PiggyBac_TE-derived"/>
</dbReference>
<evidence type="ECO:0000259" key="1">
    <source>
        <dbReference type="Pfam" id="PF13843"/>
    </source>
</evidence>
<organism evidence="2 3">
    <name type="scientific">Aromia moschata</name>
    <dbReference type="NCBI Taxonomy" id="1265417"/>
    <lineage>
        <taxon>Eukaryota</taxon>
        <taxon>Metazoa</taxon>
        <taxon>Ecdysozoa</taxon>
        <taxon>Arthropoda</taxon>
        <taxon>Hexapoda</taxon>
        <taxon>Insecta</taxon>
        <taxon>Pterygota</taxon>
        <taxon>Neoptera</taxon>
        <taxon>Endopterygota</taxon>
        <taxon>Coleoptera</taxon>
        <taxon>Polyphaga</taxon>
        <taxon>Cucujiformia</taxon>
        <taxon>Chrysomeloidea</taxon>
        <taxon>Cerambycidae</taxon>
        <taxon>Cerambycinae</taxon>
        <taxon>Callichromatini</taxon>
        <taxon>Aromia</taxon>
    </lineage>
</organism>
<feature type="domain" description="PiggyBac transposable element-derived protein" evidence="1">
    <location>
        <begin position="57"/>
        <end position="162"/>
    </location>
</feature>
<comment type="caution">
    <text evidence="2">The sequence shown here is derived from an EMBL/GenBank/DDBJ whole genome shotgun (WGS) entry which is preliminary data.</text>
</comment>